<evidence type="ECO:0000313" key="2">
    <source>
        <dbReference type="Proteomes" id="UP000287224"/>
    </source>
</evidence>
<keyword evidence="2" id="KW-1185">Reference proteome</keyword>
<proteinExistence type="predicted"/>
<dbReference type="OrthoDB" id="158020at2"/>
<dbReference type="RefSeq" id="WP_126596134.1">
    <property type="nucleotide sequence ID" value="NZ_BIFQ01000001.1"/>
</dbReference>
<gene>
    <name evidence="1" type="ORF">KDAU_23750</name>
</gene>
<accession>A0A401ZDY0</accession>
<reference evidence="2" key="1">
    <citation type="submission" date="2018-12" db="EMBL/GenBank/DDBJ databases">
        <title>Tengunoibacter tsumagoiensis gen. nov., sp. nov., Dictyobacter kobayashii sp. nov., D. alpinus sp. nov., and D. joshuensis sp. nov. and description of Dictyobacteraceae fam. nov. within the order Ktedonobacterales isolated from Tengu-no-mugimeshi.</title>
        <authorList>
            <person name="Wang C.M."/>
            <person name="Zheng Y."/>
            <person name="Sakai Y."/>
            <person name="Toyoda A."/>
            <person name="Minakuchi Y."/>
            <person name="Abe K."/>
            <person name="Yokota A."/>
            <person name="Yabe S."/>
        </authorList>
    </citation>
    <scope>NUCLEOTIDE SEQUENCE [LARGE SCALE GENOMIC DNA]</scope>
    <source>
        <strain evidence="2">S-27</strain>
    </source>
</reference>
<dbReference type="EMBL" id="BIFQ01000001">
    <property type="protein sequence ID" value="GCE05046.1"/>
    <property type="molecule type" value="Genomic_DNA"/>
</dbReference>
<evidence type="ECO:0000313" key="1">
    <source>
        <dbReference type="EMBL" id="GCE05046.1"/>
    </source>
</evidence>
<protein>
    <submittedName>
        <fullName evidence="1">Uncharacterized protein</fullName>
    </submittedName>
</protein>
<dbReference type="Proteomes" id="UP000287224">
    <property type="component" value="Unassembled WGS sequence"/>
</dbReference>
<dbReference type="AlphaFoldDB" id="A0A401ZDY0"/>
<comment type="caution">
    <text evidence="1">The sequence shown here is derived from an EMBL/GenBank/DDBJ whole genome shotgun (WGS) entry which is preliminary data.</text>
</comment>
<organism evidence="1 2">
    <name type="scientific">Dictyobacter aurantiacus</name>
    <dbReference type="NCBI Taxonomy" id="1936993"/>
    <lineage>
        <taxon>Bacteria</taxon>
        <taxon>Bacillati</taxon>
        <taxon>Chloroflexota</taxon>
        <taxon>Ktedonobacteria</taxon>
        <taxon>Ktedonobacterales</taxon>
        <taxon>Dictyobacteraceae</taxon>
        <taxon>Dictyobacter</taxon>
    </lineage>
</organism>
<sequence length="157" mass="18189">MNIDEQFEHFLAGLGVEMEQPEDRQYSGDSIPEISIFQASRDHYGVFYRLDIIDQRPELRIMLPVDKGDAKMDIYLVRLSERTPLNESFVRMSMYEGSGAYEQGRDAALQHLLYAAAEMMKQLFWSGDVQSMAFPPEIEVYPILVQAQRHNGKKWAH</sequence>
<name>A0A401ZDY0_9CHLR</name>